<reference evidence="1" key="1">
    <citation type="submission" date="2022-06" db="EMBL/GenBank/DDBJ databases">
        <title>Alkalimarinus sp. nov., isolated from gut of a Alitta virens.</title>
        <authorList>
            <person name="Yang A.I."/>
            <person name="Shin N.-R."/>
        </authorList>
    </citation>
    <scope>NUCLEOTIDE SEQUENCE</scope>
    <source>
        <strain evidence="1">A2M4</strain>
    </source>
</reference>
<organism evidence="1 2">
    <name type="scientific">Alkalimarinus alittae</name>
    <dbReference type="NCBI Taxonomy" id="2961619"/>
    <lineage>
        <taxon>Bacteria</taxon>
        <taxon>Pseudomonadati</taxon>
        <taxon>Pseudomonadota</taxon>
        <taxon>Gammaproteobacteria</taxon>
        <taxon>Alteromonadales</taxon>
        <taxon>Alteromonadaceae</taxon>
        <taxon>Alkalimarinus</taxon>
    </lineage>
</organism>
<protein>
    <submittedName>
        <fullName evidence="1">Uncharacterized protein</fullName>
    </submittedName>
</protein>
<dbReference type="Proteomes" id="UP001163739">
    <property type="component" value="Chromosome"/>
</dbReference>
<keyword evidence="2" id="KW-1185">Reference proteome</keyword>
<accession>A0ABY6MXF9</accession>
<evidence type="ECO:0000313" key="2">
    <source>
        <dbReference type="Proteomes" id="UP001163739"/>
    </source>
</evidence>
<name>A0ABY6MXF9_9ALTE</name>
<evidence type="ECO:0000313" key="1">
    <source>
        <dbReference type="EMBL" id="UZE94485.1"/>
    </source>
</evidence>
<gene>
    <name evidence="1" type="ORF">NKI27_10305</name>
</gene>
<proteinExistence type="predicted"/>
<dbReference type="EMBL" id="CP100390">
    <property type="protein sequence ID" value="UZE94485.1"/>
    <property type="molecule type" value="Genomic_DNA"/>
</dbReference>
<sequence length="143" mass="16737">MEYVGWKDVNSAMRYIEAPDLYGQQKIEQGLSKIRPQAEENKTKILKLPVAKLQVHCALQKYHKGVRNLKAVRENIEQFCLKPLGMIQGNQTGYYFIYMPYRDNDHLNELVDDLLHELYESAADQQCLLEANIQDMKSKKMWS</sequence>